<comment type="caution">
    <text evidence="2">The sequence shown here is derived from an EMBL/GenBank/DDBJ whole genome shotgun (WGS) entry which is preliminary data.</text>
</comment>
<keyword evidence="1" id="KW-1133">Transmembrane helix</keyword>
<dbReference type="GO" id="GO:0016020">
    <property type="term" value="C:membrane"/>
    <property type="evidence" value="ECO:0007669"/>
    <property type="project" value="TreeGrafter"/>
</dbReference>
<reference evidence="2 3" key="1">
    <citation type="submission" date="2023-11" db="EMBL/GenBank/DDBJ databases">
        <title>Halocaridina rubra genome assembly.</title>
        <authorList>
            <person name="Smith C."/>
        </authorList>
    </citation>
    <scope>NUCLEOTIDE SEQUENCE [LARGE SCALE GENOMIC DNA]</scope>
    <source>
        <strain evidence="2">EP-1</strain>
        <tissue evidence="2">Whole</tissue>
    </source>
</reference>
<feature type="transmembrane region" description="Helical" evidence="1">
    <location>
        <begin position="74"/>
        <end position="91"/>
    </location>
</feature>
<feature type="transmembrane region" description="Helical" evidence="1">
    <location>
        <begin position="194"/>
        <end position="215"/>
    </location>
</feature>
<dbReference type="Proteomes" id="UP001381693">
    <property type="component" value="Unassembled WGS sequence"/>
</dbReference>
<accession>A0AAN9ABE8</accession>
<dbReference type="PANTHER" id="PTHR31735:SF1">
    <property type="entry name" value="VACUOLAR MEMBRANE PROTEIN YPL162C"/>
    <property type="match status" value="1"/>
</dbReference>
<feature type="transmembrane region" description="Helical" evidence="1">
    <location>
        <begin position="97"/>
        <end position="118"/>
    </location>
</feature>
<proteinExistence type="predicted"/>
<protein>
    <recommendedName>
        <fullName evidence="4">Store-operated calcium entry regulator STIMATE</fullName>
    </recommendedName>
</protein>
<sequence length="326" mass="36995">MEGNDLVAHITKPVNSTIDSSGCGKDALTDSYGWFIQAILATLAFGLLILKRFCEPKKHRRSWLVWFYDTSKQGLGAMIVHFCNVFLSEAFKGDPCTWYIISFLLDSTLGLGIIWAGIRLSIHIGQTQGYPTILFGEYGRPPSIRAWGHQCAIYIALMIIEKILITGLLAFPFWSSVRALILAPISDPQVRVVIVVLVIPFFINALIFWVTDNFLMLKVHRPLRTEEEPYVEDGSSGSSRGYSKVRYKRHDVQQDDESDILLSSSSNDDELLGKNENLQERHACYIECLTIATYHCLSEIIKCHEDLICNALCIDSEWVQRLWRSL</sequence>
<keyword evidence="3" id="KW-1185">Reference proteome</keyword>
<dbReference type="AlphaFoldDB" id="A0AAN9ABE8"/>
<evidence type="ECO:0008006" key="4">
    <source>
        <dbReference type="Google" id="ProtNLM"/>
    </source>
</evidence>
<organism evidence="2 3">
    <name type="scientific">Halocaridina rubra</name>
    <name type="common">Hawaiian red shrimp</name>
    <dbReference type="NCBI Taxonomy" id="373956"/>
    <lineage>
        <taxon>Eukaryota</taxon>
        <taxon>Metazoa</taxon>
        <taxon>Ecdysozoa</taxon>
        <taxon>Arthropoda</taxon>
        <taxon>Crustacea</taxon>
        <taxon>Multicrustacea</taxon>
        <taxon>Malacostraca</taxon>
        <taxon>Eumalacostraca</taxon>
        <taxon>Eucarida</taxon>
        <taxon>Decapoda</taxon>
        <taxon>Pleocyemata</taxon>
        <taxon>Caridea</taxon>
        <taxon>Atyoidea</taxon>
        <taxon>Atyidae</taxon>
        <taxon>Halocaridina</taxon>
    </lineage>
</organism>
<keyword evidence="1" id="KW-0812">Transmembrane</keyword>
<name>A0AAN9ABE8_HALRR</name>
<dbReference type="Pfam" id="PF12400">
    <property type="entry name" value="STIMATE"/>
    <property type="match status" value="1"/>
</dbReference>
<gene>
    <name evidence="2" type="ORF">SK128_023337</name>
</gene>
<feature type="transmembrane region" description="Helical" evidence="1">
    <location>
        <begin position="151"/>
        <end position="174"/>
    </location>
</feature>
<dbReference type="InterPro" id="IPR022127">
    <property type="entry name" value="STIMATE/YPL162C"/>
</dbReference>
<evidence type="ECO:0000313" key="2">
    <source>
        <dbReference type="EMBL" id="KAK7077647.1"/>
    </source>
</evidence>
<evidence type="ECO:0000313" key="3">
    <source>
        <dbReference type="Proteomes" id="UP001381693"/>
    </source>
</evidence>
<dbReference type="EMBL" id="JAXCGZ010008445">
    <property type="protein sequence ID" value="KAK7077647.1"/>
    <property type="molecule type" value="Genomic_DNA"/>
</dbReference>
<evidence type="ECO:0000256" key="1">
    <source>
        <dbReference type="SAM" id="Phobius"/>
    </source>
</evidence>
<dbReference type="PANTHER" id="PTHR31735">
    <property type="entry name" value="VACUOLAR MEMBRANE PROTEIN YPL162C"/>
    <property type="match status" value="1"/>
</dbReference>
<keyword evidence="1" id="KW-0472">Membrane</keyword>
<feature type="transmembrane region" description="Helical" evidence="1">
    <location>
        <begin position="34"/>
        <end position="53"/>
    </location>
</feature>